<dbReference type="PANTHER" id="PTHR45956:SF3">
    <property type="entry name" value="RUN AND FYVE DOMAIN-CONTAINING PROTEIN 2"/>
    <property type="match status" value="1"/>
</dbReference>
<accession>A0AAV6YR89</accession>
<reference evidence="3" key="1">
    <citation type="thesis" date="2020" institute="ProQuest LLC" country="789 East Eisenhower Parkway, Ann Arbor, MI, USA">
        <title>Comparative Genomics and Chromosome Evolution.</title>
        <authorList>
            <person name="Mudd A.B."/>
        </authorList>
    </citation>
    <scope>NUCLEOTIDE SEQUENCE</scope>
    <source>
        <strain evidence="3">237g6f4</strain>
        <tissue evidence="3">Blood</tissue>
    </source>
</reference>
<keyword evidence="4" id="KW-1185">Reference proteome</keyword>
<evidence type="ECO:0000256" key="1">
    <source>
        <dbReference type="ARBA" id="ARBA00023054"/>
    </source>
</evidence>
<evidence type="ECO:0000256" key="2">
    <source>
        <dbReference type="SAM" id="SignalP"/>
    </source>
</evidence>
<dbReference type="Proteomes" id="UP000824782">
    <property type="component" value="Unassembled WGS sequence"/>
</dbReference>
<dbReference type="PANTHER" id="PTHR45956">
    <property type="entry name" value="RUN AND FYVE DOMAIN-CONTAINING PROTEIN 2-LIKE PROTEIN"/>
    <property type="match status" value="1"/>
</dbReference>
<keyword evidence="1" id="KW-0175">Coiled coil</keyword>
<keyword evidence="2" id="KW-0732">Signal</keyword>
<organism evidence="3 4">
    <name type="scientific">Engystomops pustulosus</name>
    <name type="common">Tungara frog</name>
    <name type="synonym">Physalaemus pustulosus</name>
    <dbReference type="NCBI Taxonomy" id="76066"/>
    <lineage>
        <taxon>Eukaryota</taxon>
        <taxon>Metazoa</taxon>
        <taxon>Chordata</taxon>
        <taxon>Craniata</taxon>
        <taxon>Vertebrata</taxon>
        <taxon>Euteleostomi</taxon>
        <taxon>Amphibia</taxon>
        <taxon>Batrachia</taxon>
        <taxon>Anura</taxon>
        <taxon>Neobatrachia</taxon>
        <taxon>Hyloidea</taxon>
        <taxon>Leptodactylidae</taxon>
        <taxon>Leiuperinae</taxon>
        <taxon>Engystomops</taxon>
    </lineage>
</organism>
<name>A0AAV6YR89_ENGPU</name>
<proteinExistence type="predicted"/>
<gene>
    <name evidence="3" type="ORF">GDO81_026125</name>
</gene>
<feature type="chain" id="PRO_5043585861" evidence="2">
    <location>
        <begin position="26"/>
        <end position="63"/>
    </location>
</feature>
<evidence type="ECO:0000313" key="3">
    <source>
        <dbReference type="EMBL" id="KAG8536543.1"/>
    </source>
</evidence>
<protein>
    <submittedName>
        <fullName evidence="3">Uncharacterized protein</fullName>
    </submittedName>
</protein>
<dbReference type="InterPro" id="IPR047335">
    <property type="entry name" value="RUFY1-3"/>
</dbReference>
<dbReference type="EMBL" id="WNYA01041514">
    <property type="protein sequence ID" value="KAG8536543.1"/>
    <property type="molecule type" value="Genomic_DNA"/>
</dbReference>
<evidence type="ECO:0000313" key="4">
    <source>
        <dbReference type="Proteomes" id="UP000824782"/>
    </source>
</evidence>
<dbReference type="GO" id="GO:0005737">
    <property type="term" value="C:cytoplasm"/>
    <property type="evidence" value="ECO:0007669"/>
    <property type="project" value="TreeGrafter"/>
</dbReference>
<sequence length="63" mass="7209">MISPCGAMTETCILCILLQVGVIDFSIYLKSEEDDHTREGRNVHITAILDQKNYVEELNRQLK</sequence>
<feature type="signal peptide" evidence="2">
    <location>
        <begin position="1"/>
        <end position="25"/>
    </location>
</feature>
<dbReference type="AlphaFoldDB" id="A0AAV6YR89"/>
<comment type="caution">
    <text evidence="3">The sequence shown here is derived from an EMBL/GenBank/DDBJ whole genome shotgun (WGS) entry which is preliminary data.</text>
</comment>